<dbReference type="EMBL" id="MU004194">
    <property type="protein sequence ID" value="KAF2491978.1"/>
    <property type="molecule type" value="Genomic_DNA"/>
</dbReference>
<evidence type="ECO:0000313" key="3">
    <source>
        <dbReference type="Proteomes" id="UP000799750"/>
    </source>
</evidence>
<reference evidence="2" key="1">
    <citation type="journal article" date="2020" name="Stud. Mycol.">
        <title>101 Dothideomycetes genomes: a test case for predicting lifestyles and emergence of pathogens.</title>
        <authorList>
            <person name="Haridas S."/>
            <person name="Albert R."/>
            <person name="Binder M."/>
            <person name="Bloem J."/>
            <person name="Labutti K."/>
            <person name="Salamov A."/>
            <person name="Andreopoulos B."/>
            <person name="Baker S."/>
            <person name="Barry K."/>
            <person name="Bills G."/>
            <person name="Bluhm B."/>
            <person name="Cannon C."/>
            <person name="Castanera R."/>
            <person name="Culley D."/>
            <person name="Daum C."/>
            <person name="Ezra D."/>
            <person name="Gonzalez J."/>
            <person name="Henrissat B."/>
            <person name="Kuo A."/>
            <person name="Liang C."/>
            <person name="Lipzen A."/>
            <person name="Lutzoni F."/>
            <person name="Magnuson J."/>
            <person name="Mondo S."/>
            <person name="Nolan M."/>
            <person name="Ohm R."/>
            <person name="Pangilinan J."/>
            <person name="Park H.-J."/>
            <person name="Ramirez L."/>
            <person name="Alfaro M."/>
            <person name="Sun H."/>
            <person name="Tritt A."/>
            <person name="Yoshinaga Y."/>
            <person name="Zwiers L.-H."/>
            <person name="Turgeon B."/>
            <person name="Goodwin S."/>
            <person name="Spatafora J."/>
            <person name="Crous P."/>
            <person name="Grigoriev I."/>
        </authorList>
    </citation>
    <scope>NUCLEOTIDE SEQUENCE</scope>
    <source>
        <strain evidence="2">CBS 269.34</strain>
    </source>
</reference>
<keyword evidence="3" id="KW-1185">Reference proteome</keyword>
<dbReference type="AlphaFoldDB" id="A0A6A6QHS3"/>
<name>A0A6A6QHS3_9PEZI</name>
<proteinExistence type="predicted"/>
<protein>
    <submittedName>
        <fullName evidence="2">Uncharacterized protein</fullName>
    </submittedName>
</protein>
<sequence>MALPNHSSGCRDRHGASRRHLGGLQGRGGEPVPRGGLAEMASWGRVKMRHAAAAGVNCHASGSLGLCGVSGVSAVVGVSVGGSGRRGGDLRQARMTWGAFMSRTPLHALTMQGCRGASPVVPRLYRPSLETPYSSSRCAALEYPALPCITPSPARYCLPTLPWRPAVKQLSTFIHFYKLAQSATSVASPCFKLPSCARHGQPV</sequence>
<dbReference type="Proteomes" id="UP000799750">
    <property type="component" value="Unassembled WGS sequence"/>
</dbReference>
<accession>A0A6A6QHS3</accession>
<feature type="region of interest" description="Disordered" evidence="1">
    <location>
        <begin position="1"/>
        <end position="36"/>
    </location>
</feature>
<organism evidence="2 3">
    <name type="scientific">Lophium mytilinum</name>
    <dbReference type="NCBI Taxonomy" id="390894"/>
    <lineage>
        <taxon>Eukaryota</taxon>
        <taxon>Fungi</taxon>
        <taxon>Dikarya</taxon>
        <taxon>Ascomycota</taxon>
        <taxon>Pezizomycotina</taxon>
        <taxon>Dothideomycetes</taxon>
        <taxon>Pleosporomycetidae</taxon>
        <taxon>Mytilinidiales</taxon>
        <taxon>Mytilinidiaceae</taxon>
        <taxon>Lophium</taxon>
    </lineage>
</organism>
<evidence type="ECO:0000313" key="2">
    <source>
        <dbReference type="EMBL" id="KAF2491978.1"/>
    </source>
</evidence>
<evidence type="ECO:0000256" key="1">
    <source>
        <dbReference type="SAM" id="MobiDB-lite"/>
    </source>
</evidence>
<gene>
    <name evidence="2" type="ORF">BU16DRAFT_99737</name>
</gene>